<evidence type="ECO:0000256" key="9">
    <source>
        <dbReference type="HAMAP-Rule" id="MF_00151"/>
    </source>
</evidence>
<keyword evidence="2 9" id="KW-0808">Transferase</keyword>
<feature type="binding site" evidence="9">
    <location>
        <begin position="88"/>
        <end position="90"/>
    </location>
    <ligand>
        <name>ATP</name>
        <dbReference type="ChEBI" id="CHEBI:30616"/>
    </ligand>
</feature>
<feature type="site" description="Transition state stabilizer" evidence="9">
    <location>
        <position position="17"/>
    </location>
</feature>
<dbReference type="HAMAP" id="MF_00151">
    <property type="entry name" value="PPAT_bact"/>
    <property type="match status" value="1"/>
</dbReference>
<keyword evidence="12" id="KW-1185">Reference proteome</keyword>
<dbReference type="GO" id="GO:0004595">
    <property type="term" value="F:pantetheine-phosphate adenylyltransferase activity"/>
    <property type="evidence" value="ECO:0007669"/>
    <property type="project" value="UniProtKB-UniRule"/>
</dbReference>
<dbReference type="SUPFAM" id="SSF52374">
    <property type="entry name" value="Nucleotidylyl transferase"/>
    <property type="match status" value="1"/>
</dbReference>
<feature type="binding site" evidence="9">
    <location>
        <begin position="9"/>
        <end position="10"/>
    </location>
    <ligand>
        <name>ATP</name>
        <dbReference type="ChEBI" id="CHEBI:30616"/>
    </ligand>
</feature>
<feature type="binding site" evidence="9">
    <location>
        <position position="98"/>
    </location>
    <ligand>
        <name>ATP</name>
        <dbReference type="ChEBI" id="CHEBI:30616"/>
    </ligand>
</feature>
<dbReference type="NCBIfam" id="TIGR01510">
    <property type="entry name" value="coaD_prev_kdtB"/>
    <property type="match status" value="1"/>
</dbReference>
<name>A0A1D7TKC1_9BACT</name>
<feature type="binding site" evidence="9">
    <location>
        <position position="41"/>
    </location>
    <ligand>
        <name>substrate</name>
    </ligand>
</feature>
<dbReference type="RefSeq" id="WP_069478094.1">
    <property type="nucleotide sequence ID" value="NZ_CP017111.1"/>
</dbReference>
<dbReference type="Pfam" id="PF01467">
    <property type="entry name" value="CTP_transf_like"/>
    <property type="match status" value="1"/>
</dbReference>
<dbReference type="KEGG" id="shal:SHALO_1617"/>
<dbReference type="EMBL" id="CP017111">
    <property type="protein sequence ID" value="AOO65390.1"/>
    <property type="molecule type" value="Genomic_DNA"/>
</dbReference>
<evidence type="ECO:0000256" key="2">
    <source>
        <dbReference type="ARBA" id="ARBA00022679"/>
    </source>
</evidence>
<dbReference type="GO" id="GO:0015937">
    <property type="term" value="P:coenzyme A biosynthetic process"/>
    <property type="evidence" value="ECO:0007669"/>
    <property type="project" value="UniProtKB-UniRule"/>
</dbReference>
<evidence type="ECO:0000256" key="6">
    <source>
        <dbReference type="ARBA" id="ARBA00022842"/>
    </source>
</evidence>
<comment type="pathway">
    <text evidence="9">Cofactor biosynthesis; coenzyme A biosynthesis; CoA from (R)-pantothenate: step 4/5.</text>
</comment>
<evidence type="ECO:0000256" key="3">
    <source>
        <dbReference type="ARBA" id="ARBA00022695"/>
    </source>
</evidence>
<reference evidence="12" key="1">
    <citation type="submission" date="2016-08" db="EMBL/GenBank/DDBJ databases">
        <title>Complete genome sequence of the organohalide-respiring Epsilonproteobacterium Sulfurospirillum halorespirans.</title>
        <authorList>
            <person name="Goris T."/>
            <person name="Zimmermann J."/>
            <person name="Schenz B."/>
            <person name="Lemos M."/>
            <person name="Hackermueller J."/>
            <person name="Diekert G."/>
        </authorList>
    </citation>
    <scope>NUCLEOTIDE SEQUENCE [LARGE SCALE GENOMIC DNA]</scope>
    <source>
        <strain>DSM 13726</strain>
        <strain evidence="12">PCE-M2</strain>
    </source>
</reference>
<protein>
    <recommendedName>
        <fullName evidence="9">Phosphopantetheine adenylyltransferase</fullName>
        <ecNumber evidence="9">2.7.7.3</ecNumber>
    </recommendedName>
    <alternativeName>
        <fullName evidence="9">Dephospho-CoA pyrophosphorylase</fullName>
    </alternativeName>
    <alternativeName>
        <fullName evidence="9">Pantetheine-phosphate adenylyltransferase</fullName>
        <shortName evidence="9">PPAT</shortName>
    </alternativeName>
</protein>
<evidence type="ECO:0000256" key="1">
    <source>
        <dbReference type="ARBA" id="ARBA00022490"/>
    </source>
</evidence>
<keyword evidence="4 9" id="KW-0547">Nucleotide-binding</keyword>
<dbReference type="UniPathway" id="UPA00241">
    <property type="reaction ID" value="UER00355"/>
</dbReference>
<evidence type="ECO:0000313" key="12">
    <source>
        <dbReference type="Proteomes" id="UP000094609"/>
    </source>
</evidence>
<keyword evidence="3 9" id="KW-0548">Nucleotidyltransferase</keyword>
<feature type="binding site" evidence="9">
    <location>
        <begin position="123"/>
        <end position="129"/>
    </location>
    <ligand>
        <name>ATP</name>
        <dbReference type="ChEBI" id="CHEBI:30616"/>
    </ligand>
</feature>
<keyword evidence="5 9" id="KW-0067">ATP-binding</keyword>
<keyword evidence="6 9" id="KW-0460">Magnesium</keyword>
<sequence length="160" mass="18039">MRVAIYPGTFDPITNGHMDVIKRAQKLFDKVLVAVALSEEKRPVFDINTRVEMVQAAIKDMQGVEVEPFDNLLVSFSKEKDIRVMIRGLRAVSDFEFELQMGYANASLWSEIETVYLMPSLKNAFISSSVVRSIAKHGGNVAHLVPPMVLPYLQSRFTCM</sequence>
<dbReference type="AlphaFoldDB" id="A0A1D7TKC1"/>
<accession>A0A1D7TKC1</accession>
<evidence type="ECO:0000256" key="8">
    <source>
        <dbReference type="ARBA" id="ARBA00029346"/>
    </source>
</evidence>
<dbReference type="PATRIC" id="fig|1193502.14.peg.1642"/>
<comment type="subcellular location">
    <subcellularLocation>
        <location evidence="9">Cytoplasm</location>
    </subcellularLocation>
</comment>
<keyword evidence="7 9" id="KW-0173">Coenzyme A biosynthesis</keyword>
<comment type="subunit">
    <text evidence="9">Homohexamer.</text>
</comment>
<feature type="domain" description="Cytidyltransferase-like" evidence="10">
    <location>
        <begin position="5"/>
        <end position="133"/>
    </location>
</feature>
<proteinExistence type="inferred from homology"/>
<evidence type="ECO:0000256" key="7">
    <source>
        <dbReference type="ARBA" id="ARBA00022993"/>
    </source>
</evidence>
<evidence type="ECO:0000256" key="4">
    <source>
        <dbReference type="ARBA" id="ARBA00022741"/>
    </source>
</evidence>
<dbReference type="InterPro" id="IPR001980">
    <property type="entry name" value="PPAT"/>
</dbReference>
<comment type="function">
    <text evidence="9">Reversibly transfers an adenylyl group from ATP to 4'-phosphopantetheine, yielding dephospho-CoA (dPCoA) and pyrophosphate.</text>
</comment>
<gene>
    <name evidence="9" type="primary">coaD</name>
    <name evidence="11" type="ORF">SHALO_1617</name>
</gene>
<dbReference type="PANTHER" id="PTHR21342">
    <property type="entry name" value="PHOSPHOPANTETHEINE ADENYLYLTRANSFERASE"/>
    <property type="match status" value="1"/>
</dbReference>
<dbReference type="InterPro" id="IPR014729">
    <property type="entry name" value="Rossmann-like_a/b/a_fold"/>
</dbReference>
<dbReference type="Gene3D" id="3.40.50.620">
    <property type="entry name" value="HUPs"/>
    <property type="match status" value="1"/>
</dbReference>
<evidence type="ECO:0000259" key="10">
    <source>
        <dbReference type="Pfam" id="PF01467"/>
    </source>
</evidence>
<feature type="binding site" evidence="9">
    <location>
        <position position="17"/>
    </location>
    <ligand>
        <name>ATP</name>
        <dbReference type="ChEBI" id="CHEBI:30616"/>
    </ligand>
</feature>
<feature type="binding site" evidence="9">
    <location>
        <position position="73"/>
    </location>
    <ligand>
        <name>substrate</name>
    </ligand>
</feature>
<dbReference type="GO" id="GO:0005524">
    <property type="term" value="F:ATP binding"/>
    <property type="evidence" value="ECO:0007669"/>
    <property type="project" value="UniProtKB-KW"/>
</dbReference>
<dbReference type="GO" id="GO:0005737">
    <property type="term" value="C:cytoplasm"/>
    <property type="evidence" value="ECO:0007669"/>
    <property type="project" value="UniProtKB-SubCell"/>
</dbReference>
<dbReference type="CDD" id="cd02163">
    <property type="entry name" value="PPAT"/>
    <property type="match status" value="1"/>
</dbReference>
<dbReference type="PRINTS" id="PR01020">
    <property type="entry name" value="LPSBIOSNTHSS"/>
</dbReference>
<comment type="similarity">
    <text evidence="9">Belongs to the bacterial CoaD family.</text>
</comment>
<evidence type="ECO:0000313" key="11">
    <source>
        <dbReference type="EMBL" id="AOO65390.1"/>
    </source>
</evidence>
<dbReference type="Proteomes" id="UP000094609">
    <property type="component" value="Chromosome"/>
</dbReference>
<dbReference type="EC" id="2.7.7.3" evidence="9"/>
<feature type="binding site" evidence="9">
    <location>
        <position position="9"/>
    </location>
    <ligand>
        <name>substrate</name>
    </ligand>
</feature>
<evidence type="ECO:0000256" key="5">
    <source>
        <dbReference type="ARBA" id="ARBA00022840"/>
    </source>
</evidence>
<dbReference type="InterPro" id="IPR004821">
    <property type="entry name" value="Cyt_trans-like"/>
</dbReference>
<feature type="binding site" evidence="9">
    <location>
        <position position="87"/>
    </location>
    <ligand>
        <name>substrate</name>
    </ligand>
</feature>
<comment type="catalytic activity">
    <reaction evidence="8 9">
        <text>(R)-4'-phosphopantetheine + ATP + H(+) = 3'-dephospho-CoA + diphosphate</text>
        <dbReference type="Rhea" id="RHEA:19801"/>
        <dbReference type="ChEBI" id="CHEBI:15378"/>
        <dbReference type="ChEBI" id="CHEBI:30616"/>
        <dbReference type="ChEBI" id="CHEBI:33019"/>
        <dbReference type="ChEBI" id="CHEBI:57328"/>
        <dbReference type="ChEBI" id="CHEBI:61723"/>
        <dbReference type="EC" id="2.7.7.3"/>
    </reaction>
</comment>
<dbReference type="STRING" id="1193502.SHALO_1617"/>
<dbReference type="NCBIfam" id="TIGR00125">
    <property type="entry name" value="cyt_tran_rel"/>
    <property type="match status" value="1"/>
</dbReference>
<organism evidence="11 12">
    <name type="scientific">Sulfurospirillum halorespirans DSM 13726</name>
    <dbReference type="NCBI Taxonomy" id="1193502"/>
    <lineage>
        <taxon>Bacteria</taxon>
        <taxon>Pseudomonadati</taxon>
        <taxon>Campylobacterota</taxon>
        <taxon>Epsilonproteobacteria</taxon>
        <taxon>Campylobacterales</taxon>
        <taxon>Sulfurospirillaceae</taxon>
        <taxon>Sulfurospirillum</taxon>
    </lineage>
</organism>
<keyword evidence="1 9" id="KW-0963">Cytoplasm</keyword>
<dbReference type="PANTHER" id="PTHR21342:SF1">
    <property type="entry name" value="PHOSPHOPANTETHEINE ADENYLYLTRANSFERASE"/>
    <property type="match status" value="1"/>
</dbReference>
<comment type="cofactor">
    <cofactor evidence="9">
        <name>Mg(2+)</name>
        <dbReference type="ChEBI" id="CHEBI:18420"/>
    </cofactor>
</comment>